<dbReference type="SUPFAM" id="SSF52540">
    <property type="entry name" value="P-loop containing nucleoside triphosphate hydrolases"/>
    <property type="match status" value="1"/>
</dbReference>
<dbReference type="InterPro" id="IPR027417">
    <property type="entry name" value="P-loop_NTPase"/>
</dbReference>
<dbReference type="PANTHER" id="PTHR24072">
    <property type="entry name" value="RHO FAMILY GTPASE"/>
    <property type="match status" value="1"/>
</dbReference>
<gene>
    <name evidence="4" type="ORF">NLU13_4438</name>
</gene>
<dbReference type="InterPro" id="IPR003578">
    <property type="entry name" value="Small_GTPase_Rho"/>
</dbReference>
<sequence>MRVGSEALIETWRLSVPRSGSRHDPFEEEEEDSEFPLRPSTRLAHREADRHRPASRLSIFASKASQSISIRPLSRAATALGFRYGDEDSDAPQRLRRSEWFKGLFGKKRKREYQAEEIFDSAGPTEEKEPLRLNFLFVGGRSSGQTSLLFRVRYGCCPDTSGIARTCYETYTNERDTSGAPDLNTVERLAYMRWDAVFLCFDVTDKVSMYTITSWWHHAVENGFTAAREVMPILHLVGTKKDLRQAGTVEGISRTQTASSLRSIASCYVCPVDAVCHAERIGASYNEVSALTGEGLEEMIEATGKLAVERIVGPKIESESPATEERKRARVKKRRLFKKLG</sequence>
<dbReference type="GO" id="GO:0007264">
    <property type="term" value="P:small GTPase-mediated signal transduction"/>
    <property type="evidence" value="ECO:0007669"/>
    <property type="project" value="InterPro"/>
</dbReference>
<dbReference type="Gene3D" id="3.40.50.300">
    <property type="entry name" value="P-loop containing nucleotide triphosphate hydrolases"/>
    <property type="match status" value="1"/>
</dbReference>
<evidence type="ECO:0000313" key="4">
    <source>
        <dbReference type="EMBL" id="KAK0388193.1"/>
    </source>
</evidence>
<name>A0AA39GIV4_SARSR</name>
<keyword evidence="2" id="KW-0342">GTP-binding</keyword>
<keyword evidence="1" id="KW-0547">Nucleotide-binding</keyword>
<dbReference type="GO" id="GO:0003924">
    <property type="term" value="F:GTPase activity"/>
    <property type="evidence" value="ECO:0007669"/>
    <property type="project" value="InterPro"/>
</dbReference>
<dbReference type="SMART" id="SM00174">
    <property type="entry name" value="RHO"/>
    <property type="match status" value="1"/>
</dbReference>
<evidence type="ECO:0000256" key="3">
    <source>
        <dbReference type="SAM" id="MobiDB-lite"/>
    </source>
</evidence>
<organism evidence="4 5">
    <name type="scientific">Sarocladium strictum</name>
    <name type="common">Black bundle disease fungus</name>
    <name type="synonym">Acremonium strictum</name>
    <dbReference type="NCBI Taxonomy" id="5046"/>
    <lineage>
        <taxon>Eukaryota</taxon>
        <taxon>Fungi</taxon>
        <taxon>Dikarya</taxon>
        <taxon>Ascomycota</taxon>
        <taxon>Pezizomycotina</taxon>
        <taxon>Sordariomycetes</taxon>
        <taxon>Hypocreomycetidae</taxon>
        <taxon>Hypocreales</taxon>
        <taxon>Sarocladiaceae</taxon>
        <taxon>Sarocladium</taxon>
    </lineage>
</organism>
<dbReference type="Pfam" id="PF00071">
    <property type="entry name" value="Ras"/>
    <property type="match status" value="1"/>
</dbReference>
<protein>
    <submittedName>
        <fullName evidence="4">Uncharacterized protein</fullName>
    </submittedName>
</protein>
<feature type="compositionally biased region" description="Basic residues" evidence="3">
    <location>
        <begin position="328"/>
        <end position="341"/>
    </location>
</feature>
<dbReference type="Proteomes" id="UP001175261">
    <property type="component" value="Unassembled WGS sequence"/>
</dbReference>
<evidence type="ECO:0000313" key="5">
    <source>
        <dbReference type="Proteomes" id="UP001175261"/>
    </source>
</evidence>
<evidence type="ECO:0000256" key="2">
    <source>
        <dbReference type="ARBA" id="ARBA00023134"/>
    </source>
</evidence>
<feature type="region of interest" description="Disordered" evidence="3">
    <location>
        <begin position="317"/>
        <end position="341"/>
    </location>
</feature>
<accession>A0AA39GIV4</accession>
<dbReference type="GO" id="GO:0005525">
    <property type="term" value="F:GTP binding"/>
    <property type="evidence" value="ECO:0007669"/>
    <property type="project" value="UniProtKB-KW"/>
</dbReference>
<comment type="caution">
    <text evidence="4">The sequence shown here is derived from an EMBL/GenBank/DDBJ whole genome shotgun (WGS) entry which is preliminary data.</text>
</comment>
<dbReference type="InterPro" id="IPR001806">
    <property type="entry name" value="Small_GTPase"/>
</dbReference>
<dbReference type="SMART" id="SM00175">
    <property type="entry name" value="RAB"/>
    <property type="match status" value="1"/>
</dbReference>
<dbReference type="EMBL" id="JAPDFR010000003">
    <property type="protein sequence ID" value="KAK0388193.1"/>
    <property type="molecule type" value="Genomic_DNA"/>
</dbReference>
<feature type="region of interest" description="Disordered" evidence="3">
    <location>
        <begin position="17"/>
        <end position="50"/>
    </location>
</feature>
<dbReference type="AlphaFoldDB" id="A0AA39GIV4"/>
<proteinExistence type="predicted"/>
<reference evidence="4" key="1">
    <citation type="submission" date="2022-10" db="EMBL/GenBank/DDBJ databases">
        <title>Determination and structural analysis of whole genome sequence of Sarocladium strictum F4-1.</title>
        <authorList>
            <person name="Hu L."/>
            <person name="Jiang Y."/>
        </authorList>
    </citation>
    <scope>NUCLEOTIDE SEQUENCE</scope>
    <source>
        <strain evidence="4">F4-1</strain>
    </source>
</reference>
<keyword evidence="5" id="KW-1185">Reference proteome</keyword>
<evidence type="ECO:0000256" key="1">
    <source>
        <dbReference type="ARBA" id="ARBA00022741"/>
    </source>
</evidence>